<dbReference type="GO" id="GO:0006508">
    <property type="term" value="P:proteolysis"/>
    <property type="evidence" value="ECO:0007669"/>
    <property type="project" value="InterPro"/>
</dbReference>
<dbReference type="InterPro" id="IPR000718">
    <property type="entry name" value="Peptidase_M13"/>
</dbReference>
<evidence type="ECO:0000313" key="1">
    <source>
        <dbReference type="EnsemblMetazoa" id="G8052.1:cds"/>
    </source>
</evidence>
<organism evidence="1 2">
    <name type="scientific">Magallana gigas</name>
    <name type="common">Pacific oyster</name>
    <name type="synonym">Crassostrea gigas</name>
    <dbReference type="NCBI Taxonomy" id="29159"/>
    <lineage>
        <taxon>Eukaryota</taxon>
        <taxon>Metazoa</taxon>
        <taxon>Spiralia</taxon>
        <taxon>Lophotrochozoa</taxon>
        <taxon>Mollusca</taxon>
        <taxon>Bivalvia</taxon>
        <taxon>Autobranchia</taxon>
        <taxon>Pteriomorphia</taxon>
        <taxon>Ostreida</taxon>
        <taxon>Ostreoidea</taxon>
        <taxon>Ostreidae</taxon>
        <taxon>Magallana</taxon>
    </lineage>
</organism>
<dbReference type="InterPro" id="IPR042089">
    <property type="entry name" value="Peptidase_M13_dom_2"/>
</dbReference>
<dbReference type="Gene3D" id="3.40.390.10">
    <property type="entry name" value="Collagenase (Catalytic Domain)"/>
    <property type="match status" value="1"/>
</dbReference>
<dbReference type="EnsemblMetazoa" id="G8052.1">
    <property type="protein sequence ID" value="G8052.1:cds"/>
    <property type="gene ID" value="G8052"/>
</dbReference>
<protein>
    <submittedName>
        <fullName evidence="1">Uncharacterized protein</fullName>
    </submittedName>
</protein>
<dbReference type="Gene3D" id="1.10.1380.10">
    <property type="entry name" value="Neutral endopeptidase , domain2"/>
    <property type="match status" value="1"/>
</dbReference>
<reference evidence="1" key="1">
    <citation type="submission" date="2022-08" db="UniProtKB">
        <authorList>
            <consortium name="EnsemblMetazoa"/>
        </authorList>
    </citation>
    <scope>IDENTIFICATION</scope>
    <source>
        <strain evidence="1">05x7-T-G4-1.051#20</strain>
    </source>
</reference>
<dbReference type="InterPro" id="IPR024079">
    <property type="entry name" value="MetalloPept_cat_dom_sf"/>
</dbReference>
<dbReference type="AlphaFoldDB" id="A0A8W8P0W1"/>
<name>A0A8W8P0W1_MAGGI</name>
<sequence length="73" mass="8644">MDDKTRETVIEKVRKIVQMIGYPDWILDSVQLDKYYENVTLVTGEFLVSHLNIRRESVLRNHNKLGTVPDRQE</sequence>
<dbReference type="Proteomes" id="UP000005408">
    <property type="component" value="Unassembled WGS sequence"/>
</dbReference>
<accession>A0A8W8P0W1</accession>
<dbReference type="GO" id="GO:0004222">
    <property type="term" value="F:metalloendopeptidase activity"/>
    <property type="evidence" value="ECO:0007669"/>
    <property type="project" value="InterPro"/>
</dbReference>
<dbReference type="SUPFAM" id="SSF55486">
    <property type="entry name" value="Metalloproteases ('zincins'), catalytic domain"/>
    <property type="match status" value="1"/>
</dbReference>
<keyword evidence="2" id="KW-1185">Reference proteome</keyword>
<evidence type="ECO:0000313" key="2">
    <source>
        <dbReference type="Proteomes" id="UP000005408"/>
    </source>
</evidence>
<proteinExistence type="predicted"/>
<dbReference type="PROSITE" id="PS51885">
    <property type="entry name" value="NEPRILYSIN"/>
    <property type="match status" value="1"/>
</dbReference>